<dbReference type="Proteomes" id="UP001156940">
    <property type="component" value="Unassembled WGS sequence"/>
</dbReference>
<dbReference type="Pfam" id="PF02518">
    <property type="entry name" value="HATPase_c"/>
    <property type="match status" value="1"/>
</dbReference>
<evidence type="ECO:0000313" key="6">
    <source>
        <dbReference type="Proteomes" id="UP001156940"/>
    </source>
</evidence>
<accession>A0ABT6J963</accession>
<dbReference type="EMBL" id="JARXRM010000032">
    <property type="protein sequence ID" value="MDH5823362.1"/>
    <property type="molecule type" value="Genomic_DNA"/>
</dbReference>
<gene>
    <name evidence="5" type="ORF">QFW77_10235</name>
</gene>
<keyword evidence="3" id="KW-1133">Transmembrane helix</keyword>
<keyword evidence="3" id="KW-0812">Transmembrane</keyword>
<name>A0ABT6J963_9GAMM</name>
<dbReference type="SUPFAM" id="SSF55874">
    <property type="entry name" value="ATPase domain of HSP90 chaperone/DNA topoisomerase II/histidine kinase"/>
    <property type="match status" value="1"/>
</dbReference>
<keyword evidence="5" id="KW-0418">Kinase</keyword>
<dbReference type="RefSeq" id="WP_280574543.1">
    <property type="nucleotide sequence ID" value="NZ_JARXRM010000032.1"/>
</dbReference>
<dbReference type="Pfam" id="PF06580">
    <property type="entry name" value="His_kinase"/>
    <property type="match status" value="1"/>
</dbReference>
<keyword evidence="3" id="KW-0472">Membrane</keyword>
<protein>
    <recommendedName>
        <fullName evidence="2">histidine kinase</fullName>
        <ecNumber evidence="2">2.7.13.3</ecNumber>
    </recommendedName>
</protein>
<dbReference type="PANTHER" id="PTHR34220">
    <property type="entry name" value="SENSOR HISTIDINE KINASE YPDA"/>
    <property type="match status" value="1"/>
</dbReference>
<evidence type="ECO:0000313" key="5">
    <source>
        <dbReference type="EMBL" id="MDH5823362.1"/>
    </source>
</evidence>
<dbReference type="GO" id="GO:0016301">
    <property type="term" value="F:kinase activity"/>
    <property type="evidence" value="ECO:0007669"/>
    <property type="project" value="UniProtKB-KW"/>
</dbReference>
<proteinExistence type="predicted"/>
<dbReference type="EC" id="2.7.13.3" evidence="2"/>
<dbReference type="InterPro" id="IPR050640">
    <property type="entry name" value="Bact_2-comp_sensor_kinase"/>
</dbReference>
<feature type="transmembrane region" description="Helical" evidence="3">
    <location>
        <begin position="15"/>
        <end position="36"/>
    </location>
</feature>
<dbReference type="InterPro" id="IPR036890">
    <property type="entry name" value="HATPase_C_sf"/>
</dbReference>
<evidence type="ECO:0000256" key="2">
    <source>
        <dbReference type="ARBA" id="ARBA00012438"/>
    </source>
</evidence>
<keyword evidence="6" id="KW-1185">Reference proteome</keyword>
<dbReference type="InterPro" id="IPR004358">
    <property type="entry name" value="Sig_transdc_His_kin-like_C"/>
</dbReference>
<dbReference type="Gene3D" id="3.30.565.10">
    <property type="entry name" value="Histidine kinase-like ATPase, C-terminal domain"/>
    <property type="match status" value="1"/>
</dbReference>
<evidence type="ECO:0000256" key="3">
    <source>
        <dbReference type="SAM" id="Phobius"/>
    </source>
</evidence>
<evidence type="ECO:0000256" key="1">
    <source>
        <dbReference type="ARBA" id="ARBA00000085"/>
    </source>
</evidence>
<feature type="domain" description="Histidine kinase/HSP90-like ATPase" evidence="4">
    <location>
        <begin position="263"/>
        <end position="358"/>
    </location>
</feature>
<organism evidence="5 6">
    <name type="scientific">Luteimonas endophytica</name>
    <dbReference type="NCBI Taxonomy" id="3042023"/>
    <lineage>
        <taxon>Bacteria</taxon>
        <taxon>Pseudomonadati</taxon>
        <taxon>Pseudomonadota</taxon>
        <taxon>Gammaproteobacteria</taxon>
        <taxon>Lysobacterales</taxon>
        <taxon>Lysobacteraceae</taxon>
        <taxon>Luteimonas</taxon>
    </lineage>
</organism>
<dbReference type="PANTHER" id="PTHR34220:SF7">
    <property type="entry name" value="SENSOR HISTIDINE KINASE YPDA"/>
    <property type="match status" value="1"/>
</dbReference>
<dbReference type="InterPro" id="IPR010559">
    <property type="entry name" value="Sig_transdc_His_kin_internal"/>
</dbReference>
<dbReference type="InterPro" id="IPR003594">
    <property type="entry name" value="HATPase_dom"/>
</dbReference>
<feature type="transmembrane region" description="Helical" evidence="3">
    <location>
        <begin position="83"/>
        <end position="112"/>
    </location>
</feature>
<feature type="transmembrane region" description="Helical" evidence="3">
    <location>
        <begin position="56"/>
        <end position="76"/>
    </location>
</feature>
<reference evidence="5 6" key="1">
    <citation type="submission" date="2023-04" db="EMBL/GenBank/DDBJ databases">
        <title>Luteimonas endophyticus RD2P54.</title>
        <authorList>
            <person name="Sun J.-Q."/>
        </authorList>
    </citation>
    <scope>NUCLEOTIDE SEQUENCE [LARGE SCALE GENOMIC DNA]</scope>
    <source>
        <strain evidence="5 6">RD2P54</strain>
    </source>
</reference>
<dbReference type="PRINTS" id="PR00344">
    <property type="entry name" value="BCTRLSENSOR"/>
</dbReference>
<comment type="catalytic activity">
    <reaction evidence="1">
        <text>ATP + protein L-histidine = ADP + protein N-phospho-L-histidine.</text>
        <dbReference type="EC" id="2.7.13.3"/>
    </reaction>
</comment>
<dbReference type="SMART" id="SM00387">
    <property type="entry name" value="HATPase_c"/>
    <property type="match status" value="1"/>
</dbReference>
<feature type="transmembrane region" description="Helical" evidence="3">
    <location>
        <begin position="132"/>
        <end position="149"/>
    </location>
</feature>
<comment type="caution">
    <text evidence="5">The sequence shown here is derived from an EMBL/GenBank/DDBJ whole genome shotgun (WGS) entry which is preliminary data.</text>
</comment>
<sequence>MRSHSVPGMSFKSPLFWLAIVGGWTLFGLLLSAQLLTMDLADGTRMAAGTALRLGMASGLLWIPMVVVLLLWVRALPIGRARWWVSAGAALLLVVALAALRVAAVAVLNPWIGWYQEFPGFWPELVASFPKNFLLLCLMVGVAHAGLFAQRAHQREREAEQLKARLTETRLEALGAQLNPHFMFNALNSIAEMVHRDADAADRMLVGLGELLRSSLDHQRSQLVPLGEELRLLRHYLEIEKVRLGERLQLRWLVEPGLEDVLVPPLVLQPLAENAILHAIAPRTAAGLLQVVARREGAHLLLEVADDGDGIPGTRRHGTGLSNIRARLRYLFGDDQAVELRSGQGGGTTARVRLPCTREAVAA</sequence>
<keyword evidence="5" id="KW-0808">Transferase</keyword>
<evidence type="ECO:0000259" key="4">
    <source>
        <dbReference type="SMART" id="SM00387"/>
    </source>
</evidence>